<feature type="domain" description="DH" evidence="10">
    <location>
        <begin position="1332"/>
        <end position="1514"/>
    </location>
</feature>
<feature type="compositionally biased region" description="Acidic residues" evidence="8">
    <location>
        <begin position="855"/>
        <end position="877"/>
    </location>
</feature>
<dbReference type="InterPro" id="IPR051480">
    <property type="entry name" value="Endocytic_GEF_Adapter"/>
</dbReference>
<feature type="region of interest" description="Disordered" evidence="8">
    <location>
        <begin position="1274"/>
        <end position="1313"/>
    </location>
</feature>
<feature type="compositionally biased region" description="Pro residues" evidence="8">
    <location>
        <begin position="620"/>
        <end position="634"/>
    </location>
</feature>
<dbReference type="SUPFAM" id="SSF50044">
    <property type="entry name" value="SH3-domain"/>
    <property type="match status" value="2"/>
</dbReference>
<dbReference type="Gene3D" id="1.20.900.10">
    <property type="entry name" value="Dbl homology (DH) domain"/>
    <property type="match status" value="1"/>
</dbReference>
<feature type="compositionally biased region" description="Basic and acidic residues" evidence="8">
    <location>
        <begin position="449"/>
        <end position="465"/>
    </location>
</feature>
<dbReference type="PROSITE" id="PS50010">
    <property type="entry name" value="DH_2"/>
    <property type="match status" value="1"/>
</dbReference>
<dbReference type="CDD" id="cd00174">
    <property type="entry name" value="SH3"/>
    <property type="match status" value="1"/>
</dbReference>
<dbReference type="Pfam" id="PF02205">
    <property type="entry name" value="WH2"/>
    <property type="match status" value="1"/>
</dbReference>
<dbReference type="SMART" id="SM00325">
    <property type="entry name" value="RhoGEF"/>
    <property type="match status" value="1"/>
</dbReference>
<evidence type="ECO:0000256" key="4">
    <source>
        <dbReference type="ARBA" id="ARBA00022443"/>
    </source>
</evidence>
<dbReference type="InterPro" id="IPR036028">
    <property type="entry name" value="SH3-like_dom_sf"/>
</dbReference>
<dbReference type="Gene3D" id="1.10.238.10">
    <property type="entry name" value="EF-hand"/>
    <property type="match status" value="1"/>
</dbReference>
<dbReference type="GO" id="GO:0035025">
    <property type="term" value="P:positive regulation of Rho protein signal transduction"/>
    <property type="evidence" value="ECO:0007669"/>
    <property type="project" value="TreeGrafter"/>
</dbReference>
<dbReference type="GO" id="GO:0005509">
    <property type="term" value="F:calcium ion binding"/>
    <property type="evidence" value="ECO:0007669"/>
    <property type="project" value="InterPro"/>
</dbReference>
<dbReference type="InterPro" id="IPR035899">
    <property type="entry name" value="DBL_dom_sf"/>
</dbReference>
<feature type="compositionally biased region" description="Pro residues" evidence="8">
    <location>
        <begin position="721"/>
        <end position="780"/>
    </location>
</feature>
<feature type="region of interest" description="Disordered" evidence="8">
    <location>
        <begin position="1"/>
        <end position="81"/>
    </location>
</feature>
<dbReference type="EMBL" id="SPRO01000023">
    <property type="protein sequence ID" value="TIC29873.1"/>
    <property type="molecule type" value="Genomic_DNA"/>
</dbReference>
<evidence type="ECO:0000259" key="12">
    <source>
        <dbReference type="PROSITE" id="PS50222"/>
    </source>
</evidence>
<dbReference type="PROSITE" id="PS50002">
    <property type="entry name" value="SH3"/>
    <property type="match status" value="1"/>
</dbReference>
<evidence type="ECO:0000259" key="9">
    <source>
        <dbReference type="PROSITE" id="PS50002"/>
    </source>
</evidence>
<evidence type="ECO:0000259" key="11">
    <source>
        <dbReference type="PROSITE" id="PS50031"/>
    </source>
</evidence>
<feature type="compositionally biased region" description="Basic and acidic residues" evidence="8">
    <location>
        <begin position="1240"/>
        <end position="1249"/>
    </location>
</feature>
<feature type="compositionally biased region" description="Low complexity" evidence="8">
    <location>
        <begin position="588"/>
        <end position="597"/>
    </location>
</feature>
<feature type="compositionally biased region" description="Basic and acidic residues" evidence="8">
    <location>
        <begin position="541"/>
        <end position="580"/>
    </location>
</feature>
<dbReference type="GO" id="GO:0005085">
    <property type="term" value="F:guanyl-nucleotide exchange factor activity"/>
    <property type="evidence" value="ECO:0007669"/>
    <property type="project" value="InterPro"/>
</dbReference>
<keyword evidence="7" id="KW-0175">Coiled coil</keyword>
<feature type="compositionally biased region" description="Basic and acidic residues" evidence="8">
    <location>
        <begin position="990"/>
        <end position="1002"/>
    </location>
</feature>
<feature type="compositionally biased region" description="Low complexity" evidence="8">
    <location>
        <begin position="21"/>
        <end position="72"/>
    </location>
</feature>
<evidence type="ECO:0000256" key="5">
    <source>
        <dbReference type="ARBA" id="ARBA00022490"/>
    </source>
</evidence>
<gene>
    <name evidence="14" type="ORF">E3Q10_02361</name>
</gene>
<feature type="region of interest" description="Disordered" evidence="8">
    <location>
        <begin position="237"/>
        <end position="291"/>
    </location>
</feature>
<dbReference type="InterPro" id="IPR000219">
    <property type="entry name" value="DH_dom"/>
</dbReference>
<evidence type="ECO:0000256" key="1">
    <source>
        <dbReference type="ARBA" id="ARBA00004496"/>
    </source>
</evidence>
<feature type="region of interest" description="Disordered" evidence="8">
    <location>
        <begin position="402"/>
        <end position="1049"/>
    </location>
</feature>
<dbReference type="Pfam" id="PF00018">
    <property type="entry name" value="SH3_1"/>
    <property type="match status" value="1"/>
</dbReference>
<dbReference type="InterPro" id="IPR002048">
    <property type="entry name" value="EF_hand_dom"/>
</dbReference>
<dbReference type="SUPFAM" id="SSF47473">
    <property type="entry name" value="EF-hand"/>
    <property type="match status" value="1"/>
</dbReference>
<proteinExistence type="predicted"/>
<comment type="subcellular location">
    <subcellularLocation>
        <location evidence="1">Cytoplasm</location>
    </subcellularLocation>
</comment>
<dbReference type="PROSITE" id="PS50031">
    <property type="entry name" value="EH"/>
    <property type="match status" value="1"/>
</dbReference>
<dbReference type="SUPFAM" id="SSF48065">
    <property type="entry name" value="DBL homology domain (DH-domain)"/>
    <property type="match status" value="1"/>
</dbReference>
<accession>A0A4T0SI36</accession>
<feature type="region of interest" description="Disordered" evidence="8">
    <location>
        <begin position="1202"/>
        <end position="1253"/>
    </location>
</feature>
<dbReference type="Gene3D" id="2.30.29.30">
    <property type="entry name" value="Pleckstrin-homology domain (PH domain)/Phosphotyrosine-binding domain (PTB)"/>
    <property type="match status" value="1"/>
</dbReference>
<dbReference type="Proteomes" id="UP000305647">
    <property type="component" value="Unassembled WGS sequence"/>
</dbReference>
<feature type="compositionally biased region" description="Basic and acidic residues" evidence="8">
    <location>
        <begin position="402"/>
        <end position="435"/>
    </location>
</feature>
<dbReference type="CDD" id="cd00052">
    <property type="entry name" value="EH"/>
    <property type="match status" value="1"/>
</dbReference>
<comment type="caution">
    <text evidence="14">The sequence shown here is derived from an EMBL/GenBank/DDBJ whole genome shotgun (WGS) entry which is preliminary data.</text>
</comment>
<dbReference type="PROSITE" id="PS50222">
    <property type="entry name" value="EF_HAND_2"/>
    <property type="match status" value="1"/>
</dbReference>
<dbReference type="GO" id="GO:0005737">
    <property type="term" value="C:cytoplasm"/>
    <property type="evidence" value="ECO:0007669"/>
    <property type="project" value="UniProtKB-SubCell"/>
</dbReference>
<feature type="compositionally biased region" description="Polar residues" evidence="8">
    <location>
        <begin position="238"/>
        <end position="250"/>
    </location>
</feature>
<evidence type="ECO:0000256" key="8">
    <source>
        <dbReference type="SAM" id="MobiDB-lite"/>
    </source>
</evidence>
<dbReference type="PROSITE" id="PS51082">
    <property type="entry name" value="WH2"/>
    <property type="match status" value="1"/>
</dbReference>
<protein>
    <recommendedName>
        <fullName evidence="2">Actin cytoskeleton-regulatory complex protein PAN1</fullName>
    </recommendedName>
    <alternativeName>
        <fullName evidence="3">Actin cytoskeleton-regulatory complex protein pan1</fullName>
    </alternativeName>
</protein>
<dbReference type="PANTHER" id="PTHR46006">
    <property type="entry name" value="RHO GUANINE NUCLEOTIDE EXCHANGE FACTOR AT 64C, ISOFORM A"/>
    <property type="match status" value="1"/>
</dbReference>
<feature type="compositionally biased region" description="Basic and acidic residues" evidence="8">
    <location>
        <begin position="515"/>
        <end position="524"/>
    </location>
</feature>
<keyword evidence="5" id="KW-0963">Cytoplasm</keyword>
<feature type="coiled-coil region" evidence="7">
    <location>
        <begin position="369"/>
        <end position="396"/>
    </location>
</feature>
<evidence type="ECO:0000259" key="13">
    <source>
        <dbReference type="PROSITE" id="PS51082"/>
    </source>
</evidence>
<organism evidence="14 15">
    <name type="scientific">Wallemia mellicola</name>
    <dbReference type="NCBI Taxonomy" id="1708541"/>
    <lineage>
        <taxon>Eukaryota</taxon>
        <taxon>Fungi</taxon>
        <taxon>Dikarya</taxon>
        <taxon>Basidiomycota</taxon>
        <taxon>Wallemiomycotina</taxon>
        <taxon>Wallemiomycetes</taxon>
        <taxon>Wallemiales</taxon>
        <taxon>Wallemiaceae</taxon>
        <taxon>Wallemia</taxon>
    </lineage>
</organism>
<evidence type="ECO:0000259" key="10">
    <source>
        <dbReference type="PROSITE" id="PS50010"/>
    </source>
</evidence>
<dbReference type="InterPro" id="IPR000261">
    <property type="entry name" value="EH_dom"/>
</dbReference>
<evidence type="ECO:0000256" key="3">
    <source>
        <dbReference type="ARBA" id="ARBA00020728"/>
    </source>
</evidence>
<evidence type="ECO:0000313" key="14">
    <source>
        <dbReference type="EMBL" id="TIC29873.1"/>
    </source>
</evidence>
<feature type="compositionally biased region" description="Low complexity" evidence="8">
    <location>
        <begin position="707"/>
        <end position="720"/>
    </location>
</feature>
<dbReference type="SUPFAM" id="SSF50729">
    <property type="entry name" value="PH domain-like"/>
    <property type="match status" value="1"/>
</dbReference>
<sequence>MSNFNSGYPPPPNYLTSQPTGWQHPQPTGWQQPQTTAFQQPQPTGYQRPLQTGYQPPLLQPQQTSFLQPQQTSFLQPQATGWQSPQAFSQLNMMTQSLLPNATQFNNNLQQSFQQAPAPPKIPWKLSRDEKRNYDQIFRAWDVHSTGFISGEQAKDVFGQSGLPSDDLMMIWNLADIENRGKLNLAEFHVAMALVYRRLNGNPIPDELPDELVPPSSKDLNMQVDILKDILKNDNHQRITTPQIPSSRSDASIYKHDDDQAASSTYKSSSRHLDRRNVRYSDNSPVSDLEDMKRELANTSAKLDKATTLSGNRTEEDDQLERDLDDLKYSIRRVQDDLDFVSSGRPSREKDQERRQLERELLYLMHDRLPEVEKRMQRAEARKKDTEREALRYRDYRNDRYRRYRDDDDDPYYRRSSPDYPPSRRDRDYDDRSRGGYESPPARGYMRGTYDDRPPPEPIHPRVADKTPPPPPPVAQPKEVDTSAKSPPPAPSHSGSTNLRGMSTEARKNYIQNEAQRRVQERLKALGVSTGDETQGGDETVAERLEREKKEAAERAQKEDEERSRKEQERVRRVEEEKAARNPPPAQPVQAQATGKKAPPPPPPSRRQAPPTPVSRTPSQQPPAVPPAQPPVQPPAQAQHDPEEEMLEQRRRAKETRMKALEDEERQLAEAEKKFKERQARLQAEDEARQAAPVPAAPPVPAPAPATPASIPTPASVPRAVPSPRPSIPTPAAAPPAPSPPVPVAPPAPPAPVVPSPPAPQPVSSPAAPPIPTAPAPPPTVAASAPAPAPQELSQGQATVQEKESTNPFVRMQQQKERGELPPSSTLQAQPEASSIPSPIAPVPTVPKSSHLTNDSDDDWGEDAQEKSDEEDSSDDEFSSRAKRDNLAKVLFGGMVGGSSGTSTPNAGSETPASPSSAPQAPPAPAAPAAPSAPVPKAPSAPSQPADRGSLLSQIRGGKSLKKSHTNDKSKPASGGGVIGDDAPPAHISDAPREHEIAREPEPEPEPEPIVEDPSKKDNRQSVDWISNLATDGGVAQQTPKLDQVTEEHDDDYVKVPAISVDPTDTLSEEFDLHSVIKCRSLYAYAPQRDEDLGFTENIIIEANPCRDPESPWWYGKMMASGQSGYLPKAYVKELETPVKAKALYEYTANSQDEFSLYEGQIVDVVDKSENDWWKISTNDGLIGNIPATYVELLNVAPVKQERRRRAAPDIPRPKSTIESPTRSEERSQNQEIKTGRKRSQSDALERTRARTTSSSKLGEFFGRFRTYSNASSTAGADLTADDNSSGSAIVVTGPISRPVSRPMSQQSSHSANWSSMINQSVLDTFTTDERNRQESIFELIKTESIYVKDLTAIVQVYLADLIKDVDDMTIEMIFSNIEDILLLNATFLSDLELRQNEQRMYISHIGDLLDKHLSNLEIYKQYCGNQHKSIKMLQNLQNNNYMISQRIENMRNNPTCRNLELSTHLLSPMQRITRYPLLLKQILKYTQGDTEEYTLIEKSEERIENLLLEINEDVRFHESHTRLQEIAHSLNVNQKFDLSNTRTRSRLLIKEGDFPKLKSHKIIRVVLCNDILLLINVQENTLYKLPIPLNEVTMTSHPRREDVLQIDFAYPRGGEVLNLKCQDRNSWINIINSTKKNLP</sequence>
<feature type="compositionally biased region" description="Basic and acidic residues" evidence="8">
    <location>
        <begin position="878"/>
        <end position="887"/>
    </location>
</feature>
<dbReference type="CDD" id="cd00160">
    <property type="entry name" value="RhoGEF"/>
    <property type="match status" value="1"/>
</dbReference>
<evidence type="ECO:0000256" key="6">
    <source>
        <dbReference type="PROSITE-ProRule" id="PRU00192"/>
    </source>
</evidence>
<dbReference type="GO" id="GO:0003779">
    <property type="term" value="F:actin binding"/>
    <property type="evidence" value="ECO:0007669"/>
    <property type="project" value="InterPro"/>
</dbReference>
<feature type="domain" description="SH3" evidence="9">
    <location>
        <begin position="1136"/>
        <end position="1196"/>
    </location>
</feature>
<dbReference type="InterPro" id="IPR011992">
    <property type="entry name" value="EF-hand-dom_pair"/>
</dbReference>
<feature type="domain" description="EH" evidence="11">
    <location>
        <begin position="130"/>
        <end position="219"/>
    </location>
</feature>
<keyword evidence="4 6" id="KW-0728">SH3 domain</keyword>
<dbReference type="Gene3D" id="2.30.30.40">
    <property type="entry name" value="SH3 Domains"/>
    <property type="match status" value="2"/>
</dbReference>
<feature type="compositionally biased region" description="Low complexity" evidence="8">
    <location>
        <begin position="828"/>
        <end position="838"/>
    </location>
</feature>
<evidence type="ECO:0000256" key="2">
    <source>
        <dbReference type="ARBA" id="ARBA00015110"/>
    </source>
</evidence>
<name>A0A4T0SI36_9BASI</name>
<dbReference type="Pfam" id="PF00621">
    <property type="entry name" value="RhoGEF"/>
    <property type="match status" value="1"/>
</dbReference>
<feature type="compositionally biased region" description="Pro residues" evidence="8">
    <location>
        <begin position="920"/>
        <end position="939"/>
    </location>
</feature>
<dbReference type="Pfam" id="PF12763">
    <property type="entry name" value="EH"/>
    <property type="match status" value="1"/>
</dbReference>
<dbReference type="SMART" id="SM00326">
    <property type="entry name" value="SH3"/>
    <property type="match status" value="2"/>
</dbReference>
<feature type="domain" description="EF-hand" evidence="12">
    <location>
        <begin position="129"/>
        <end position="164"/>
    </location>
</feature>
<dbReference type="InterPro" id="IPR011993">
    <property type="entry name" value="PH-like_dom_sf"/>
</dbReference>
<feature type="domain" description="WH2" evidence="13">
    <location>
        <begin position="947"/>
        <end position="964"/>
    </location>
</feature>
<feature type="compositionally biased region" description="Polar residues" evidence="8">
    <location>
        <begin position="1022"/>
        <end position="1041"/>
    </location>
</feature>
<feature type="compositionally biased region" description="Pro residues" evidence="8">
    <location>
        <begin position="598"/>
        <end position="613"/>
    </location>
</feature>
<dbReference type="InterPro" id="IPR001452">
    <property type="entry name" value="SH3_domain"/>
</dbReference>
<dbReference type="InterPro" id="IPR003124">
    <property type="entry name" value="WH2_dom"/>
</dbReference>
<dbReference type="SMART" id="SM00027">
    <property type="entry name" value="EH"/>
    <property type="match status" value="1"/>
</dbReference>
<reference evidence="14 15" key="1">
    <citation type="submission" date="2019-03" db="EMBL/GenBank/DDBJ databases">
        <title>Sequencing 25 genomes of Wallemia mellicola.</title>
        <authorList>
            <person name="Gostincar C."/>
        </authorList>
    </citation>
    <scope>NUCLEOTIDE SEQUENCE [LARGE SCALE GENOMIC DNA]</scope>
    <source>
        <strain evidence="14 15">EXF-8738</strain>
    </source>
</reference>
<dbReference type="PANTHER" id="PTHR46006:SF6">
    <property type="entry name" value="INTERSECTIN-2 ISOFORM X1"/>
    <property type="match status" value="1"/>
</dbReference>
<feature type="compositionally biased region" description="Pro residues" evidence="8">
    <location>
        <begin position="695"/>
        <end position="706"/>
    </location>
</feature>
<feature type="compositionally biased region" description="Basic and acidic residues" evidence="8">
    <location>
        <begin position="647"/>
        <end position="689"/>
    </location>
</feature>
<evidence type="ECO:0000256" key="7">
    <source>
        <dbReference type="SAM" id="Coils"/>
    </source>
</evidence>
<evidence type="ECO:0000313" key="15">
    <source>
        <dbReference type="Proteomes" id="UP000305647"/>
    </source>
</evidence>